<dbReference type="InterPro" id="IPR037066">
    <property type="entry name" value="Plug_dom_sf"/>
</dbReference>
<dbReference type="PANTHER" id="PTHR30069">
    <property type="entry name" value="TONB-DEPENDENT OUTER MEMBRANE RECEPTOR"/>
    <property type="match status" value="1"/>
</dbReference>
<keyword evidence="11 14" id="KW-0472">Membrane</keyword>
<evidence type="ECO:0000256" key="7">
    <source>
        <dbReference type="ARBA" id="ARBA00022729"/>
    </source>
</evidence>
<keyword evidence="7 18" id="KW-0732">Signal</keyword>
<evidence type="ECO:0000256" key="4">
    <source>
        <dbReference type="ARBA" id="ARBA00022452"/>
    </source>
</evidence>
<feature type="signal peptide" evidence="18">
    <location>
        <begin position="1"/>
        <end position="19"/>
    </location>
</feature>
<dbReference type="PROSITE" id="PS52016">
    <property type="entry name" value="TONB_DEPENDENT_REC_3"/>
    <property type="match status" value="1"/>
</dbReference>
<evidence type="ECO:0000256" key="9">
    <source>
        <dbReference type="ARBA" id="ARBA00023065"/>
    </source>
</evidence>
<accession>A0AAE3NCS9</accession>
<evidence type="ECO:0000256" key="6">
    <source>
        <dbReference type="ARBA" id="ARBA00022692"/>
    </source>
</evidence>
<evidence type="ECO:0000256" key="3">
    <source>
        <dbReference type="ARBA" id="ARBA00022448"/>
    </source>
</evidence>
<evidence type="ECO:0000256" key="2">
    <source>
        <dbReference type="ARBA" id="ARBA00009810"/>
    </source>
</evidence>
<feature type="compositionally biased region" description="Basic and acidic residues" evidence="17">
    <location>
        <begin position="118"/>
        <end position="131"/>
    </location>
</feature>
<protein>
    <submittedName>
        <fullName evidence="21">FepA family TonB-dependent siderophore receptor</fullName>
    </submittedName>
</protein>
<comment type="subcellular location">
    <subcellularLocation>
        <location evidence="1 14">Cell outer membrane</location>
        <topology evidence="1 14">Multi-pass membrane protein</topology>
    </subcellularLocation>
</comment>
<dbReference type="CDD" id="cd01347">
    <property type="entry name" value="ligand_gated_channel"/>
    <property type="match status" value="1"/>
</dbReference>
<feature type="short sequence motif" description="TonB C-terminal box" evidence="15">
    <location>
        <begin position="731"/>
        <end position="748"/>
    </location>
</feature>
<feature type="domain" description="TonB-dependent receptor-like beta-barrel" evidence="19">
    <location>
        <begin position="307"/>
        <end position="714"/>
    </location>
</feature>
<keyword evidence="6 14" id="KW-0812">Transmembrane</keyword>
<dbReference type="PROSITE" id="PS01156">
    <property type="entry name" value="TONB_DEPENDENT_REC_2"/>
    <property type="match status" value="1"/>
</dbReference>
<dbReference type="InterPro" id="IPR039426">
    <property type="entry name" value="TonB-dep_rcpt-like"/>
</dbReference>
<keyword evidence="13 14" id="KW-0998">Cell outer membrane</keyword>
<keyword evidence="12 21" id="KW-0675">Receptor</keyword>
<dbReference type="NCBIfam" id="NF010051">
    <property type="entry name" value="PRK13528.1"/>
    <property type="match status" value="1"/>
</dbReference>
<feature type="domain" description="TonB-dependent receptor plug" evidence="20">
    <location>
        <begin position="50"/>
        <end position="164"/>
    </location>
</feature>
<dbReference type="Pfam" id="PF00593">
    <property type="entry name" value="TonB_dep_Rec_b-barrel"/>
    <property type="match status" value="1"/>
</dbReference>
<evidence type="ECO:0000256" key="15">
    <source>
        <dbReference type="PROSITE-ProRule" id="PRU10144"/>
    </source>
</evidence>
<evidence type="ECO:0000256" key="18">
    <source>
        <dbReference type="SAM" id="SignalP"/>
    </source>
</evidence>
<dbReference type="PANTHER" id="PTHR30069:SF8">
    <property type="entry name" value="TONB-DEPENDENT SIDEROPHORE RECEPTOR PROTEIN"/>
    <property type="match status" value="1"/>
</dbReference>
<proteinExistence type="inferred from homology"/>
<dbReference type="Gene3D" id="2.170.130.10">
    <property type="entry name" value="TonB-dependent receptor, plug domain"/>
    <property type="match status" value="1"/>
</dbReference>
<evidence type="ECO:0000256" key="5">
    <source>
        <dbReference type="ARBA" id="ARBA00022496"/>
    </source>
</evidence>
<dbReference type="NCBIfam" id="TIGR01783">
    <property type="entry name" value="TonB-siderophor"/>
    <property type="match status" value="1"/>
</dbReference>
<evidence type="ECO:0000256" key="12">
    <source>
        <dbReference type="ARBA" id="ARBA00023170"/>
    </source>
</evidence>
<dbReference type="InterPro" id="IPR000531">
    <property type="entry name" value="Beta-barrel_TonB"/>
</dbReference>
<dbReference type="RefSeq" id="WP_271430048.1">
    <property type="nucleotide sequence ID" value="NZ_JAQIPB010000012.1"/>
</dbReference>
<dbReference type="InterPro" id="IPR036942">
    <property type="entry name" value="Beta-barrel_TonB_sf"/>
</dbReference>
<evidence type="ECO:0000259" key="19">
    <source>
        <dbReference type="Pfam" id="PF00593"/>
    </source>
</evidence>
<name>A0AAE3NCS9_9BURK</name>
<evidence type="ECO:0000256" key="14">
    <source>
        <dbReference type="PROSITE-ProRule" id="PRU01360"/>
    </source>
</evidence>
<evidence type="ECO:0000313" key="22">
    <source>
        <dbReference type="Proteomes" id="UP001212602"/>
    </source>
</evidence>
<dbReference type="GO" id="GO:0015344">
    <property type="term" value="F:siderophore uptake transmembrane transporter activity"/>
    <property type="evidence" value="ECO:0007669"/>
    <property type="project" value="TreeGrafter"/>
</dbReference>
<dbReference type="Pfam" id="PF07715">
    <property type="entry name" value="Plug"/>
    <property type="match status" value="1"/>
</dbReference>
<evidence type="ECO:0000313" key="21">
    <source>
        <dbReference type="EMBL" id="MDA7418843.1"/>
    </source>
</evidence>
<keyword evidence="8" id="KW-0408">Iron</keyword>
<keyword evidence="9" id="KW-0406">Ion transport</keyword>
<dbReference type="Gene3D" id="2.40.170.20">
    <property type="entry name" value="TonB-dependent receptor, beta-barrel domain"/>
    <property type="match status" value="1"/>
</dbReference>
<feature type="chain" id="PRO_5042086479" evidence="18">
    <location>
        <begin position="20"/>
        <end position="748"/>
    </location>
</feature>
<dbReference type="NCBIfam" id="NF010048">
    <property type="entry name" value="PRK13524.1"/>
    <property type="match status" value="1"/>
</dbReference>
<comment type="caution">
    <text evidence="21">The sequence shown here is derived from an EMBL/GenBank/DDBJ whole genome shotgun (WGS) entry which is preliminary data.</text>
</comment>
<evidence type="ECO:0000256" key="8">
    <source>
        <dbReference type="ARBA" id="ARBA00023004"/>
    </source>
</evidence>
<keyword evidence="4 14" id="KW-1134">Transmembrane beta strand</keyword>
<evidence type="ECO:0000256" key="1">
    <source>
        <dbReference type="ARBA" id="ARBA00004571"/>
    </source>
</evidence>
<evidence type="ECO:0000256" key="16">
    <source>
        <dbReference type="RuleBase" id="RU003357"/>
    </source>
</evidence>
<evidence type="ECO:0000256" key="17">
    <source>
        <dbReference type="SAM" id="MobiDB-lite"/>
    </source>
</evidence>
<dbReference type="GO" id="GO:0009279">
    <property type="term" value="C:cell outer membrane"/>
    <property type="evidence" value="ECO:0007669"/>
    <property type="project" value="UniProtKB-SubCell"/>
</dbReference>
<evidence type="ECO:0000256" key="13">
    <source>
        <dbReference type="ARBA" id="ARBA00023237"/>
    </source>
</evidence>
<dbReference type="InterPro" id="IPR010105">
    <property type="entry name" value="TonB_sidphr_rcpt"/>
</dbReference>
<comment type="similarity">
    <text evidence="2 14 16">Belongs to the TonB-dependent receptor family.</text>
</comment>
<dbReference type="GO" id="GO:0044718">
    <property type="term" value="P:siderophore transmembrane transport"/>
    <property type="evidence" value="ECO:0007669"/>
    <property type="project" value="TreeGrafter"/>
</dbReference>
<keyword evidence="22" id="KW-1185">Reference proteome</keyword>
<feature type="region of interest" description="Disordered" evidence="17">
    <location>
        <begin position="117"/>
        <end position="136"/>
    </location>
</feature>
<keyword evidence="10 16" id="KW-0798">TonB box</keyword>
<evidence type="ECO:0000256" key="10">
    <source>
        <dbReference type="ARBA" id="ARBA00023077"/>
    </source>
</evidence>
<keyword evidence="3 14" id="KW-0813">Transport</keyword>
<sequence length="748" mass="81619">MKRSAAAVGVALLALPLYAQQAASTVQGSAALPEIRVLGTAEEELKQAPGVSTITSQDLEKRPPANDLSEIIRTMPGVNLTGNSASGAFGNQRQIDLRGMGPENTLILIDGKPVSSRDSVRMGRNGERNTRGDSNWVPPEAVERIEVLRGPAAARYGSGASGGVVNIITKKPTDKLSGSVTLYALQPEDSLESDTRRLGFNLAGPLSEKFSFRLYGNINKTTADDPQLNGDAFRAAGNALSSNTLPPAGREGVKNRDINGLLRWDLMPGHVVEFESGFSRQGNIYAGERLLSDTATGAMNTLAAQGAETNTLWRRNVALTHRGNYGEGRSSNVSISYDRTDNRRAEEGLAGSSEGALTINPRTGQPDYSQNKLENWRLAGEYNTPLQLGSQRHMFTVGFEHRRQKLDDPYSTAAVTGSDVSSASSLMESKTTAVFIEDNFEALPGLVLTPGLRLDHNSDFGNNWSPSLNAAYSLSPTVTLKGGVARAFKAPNVYQLNPNYRYTTMGNGCPYVTGSRVSGPCYIYGNPDLEPETSVNKEIGIGWDDRGWAAGLTYFHNDYKNKIYADFGGQNVPAVDPRTGGRPFQWFNAAKAVVQGLEGHFNMPILGQNGDTLKLINNFTYMVENKNKETGQPLSVIPRFTINSTLDWQINPKWSSQLTATFYGRQKPMSYNTANNTERTGDDLRPLPTYSVWGISTGYDVNKHFHLRAGINNLFDKRLYRLSTTNNFGASTYNEPGRAFFVQLTGRF</sequence>
<dbReference type="GO" id="GO:0038023">
    <property type="term" value="F:signaling receptor activity"/>
    <property type="evidence" value="ECO:0007669"/>
    <property type="project" value="InterPro"/>
</dbReference>
<dbReference type="Proteomes" id="UP001212602">
    <property type="component" value="Unassembled WGS sequence"/>
</dbReference>
<organism evidence="21 22">
    <name type="scientific">Xenophilus arseniciresistens</name>
    <dbReference type="NCBI Taxonomy" id="1283306"/>
    <lineage>
        <taxon>Bacteria</taxon>
        <taxon>Pseudomonadati</taxon>
        <taxon>Pseudomonadota</taxon>
        <taxon>Betaproteobacteria</taxon>
        <taxon>Burkholderiales</taxon>
        <taxon>Comamonadaceae</taxon>
        <taxon>Xenophilus</taxon>
    </lineage>
</organism>
<keyword evidence="5" id="KW-0410">Iron transport</keyword>
<dbReference type="InterPro" id="IPR058134">
    <property type="entry name" value="PirA/FepA/PfeA"/>
</dbReference>
<dbReference type="SUPFAM" id="SSF56935">
    <property type="entry name" value="Porins"/>
    <property type="match status" value="1"/>
</dbReference>
<dbReference type="AlphaFoldDB" id="A0AAE3NCS9"/>
<evidence type="ECO:0000256" key="11">
    <source>
        <dbReference type="ARBA" id="ARBA00023136"/>
    </source>
</evidence>
<feature type="region of interest" description="Disordered" evidence="17">
    <location>
        <begin position="344"/>
        <end position="368"/>
    </location>
</feature>
<dbReference type="InterPro" id="IPR012910">
    <property type="entry name" value="Plug_dom"/>
</dbReference>
<gene>
    <name evidence="21" type="ORF">PGB34_20935</name>
</gene>
<reference evidence="21" key="1">
    <citation type="submission" date="2023-01" db="EMBL/GenBank/DDBJ databases">
        <title>Xenophilus mangrovi sp. nov., isolated from soil of Mangrove nature reserve.</title>
        <authorList>
            <person name="Xu S."/>
            <person name="Liu Z."/>
            <person name="Xu Y."/>
        </authorList>
    </citation>
    <scope>NUCLEOTIDE SEQUENCE</scope>
    <source>
        <strain evidence="21">YW8</strain>
    </source>
</reference>
<evidence type="ECO:0000259" key="20">
    <source>
        <dbReference type="Pfam" id="PF07715"/>
    </source>
</evidence>
<dbReference type="InterPro" id="IPR010917">
    <property type="entry name" value="TonB_rcpt_CS"/>
</dbReference>
<dbReference type="EMBL" id="JAQIPB010000012">
    <property type="protein sequence ID" value="MDA7418843.1"/>
    <property type="molecule type" value="Genomic_DNA"/>
</dbReference>